<accession>A0A8H6RIW9</accession>
<evidence type="ECO:0000259" key="1">
    <source>
        <dbReference type="Pfam" id="PF10022"/>
    </source>
</evidence>
<dbReference type="AlphaFoldDB" id="A0A8H6RIW9"/>
<sequence>MPPLPGFSDNPFNNRADVVRAAIALIEALHQYKSPKCARIKIATATGAGFSETAAQLEGFARPLWVVADLLSAEEASEATRLKLQTWIKGLKVGVNPRSPEYWGDVSSFDQRMVEMESIAYALLTNHKAFGLQDDEKARSELIIWLKQINNHDMPKTNWLWFRVLVNLALVKSLDVPLDHVKSHIDKSLQILDTFYLGEGWSSDGLWCEERRQADYYSGSFAIQFAQLLFVRFAADYDSERTMRYKQQARQFAIGFWRYFGPDGAAIPFGRSLTYRFAFAAFWSALAVAGVDDLPAPLDSAGAVKELLLRHLRYWAQKPDIFNTDGTLSIGYAYPNMYMAEDYNSPQSVYWSLKSFVVLGLDEKHPFWTCEEQPYPEIGNSIREVKLLWSPRHIMCNTAEHHFLLSTGQSTNKHFRAREAKYGKSAYSSAFAFSVPCGSYSEQIAPDSTLAVARNGEEDTWKVRYDPYDVTTENQRAGSEYVPVLRSFWRPWKNDDLVIRTTLFPPVKAWPGWHIRVHQIRWRPRAAGENLKLVDGGFAASSQTSSGASIFEQPVNDPANPENLDQGWYNSSCGALIVSDSGVSGMTDLTFALQDDDLLSRQAKGDTIIIRADSNT</sequence>
<dbReference type="EMBL" id="JABCIY010000157">
    <property type="protein sequence ID" value="KAF7191672.1"/>
    <property type="molecule type" value="Genomic_DNA"/>
</dbReference>
<evidence type="ECO:0000259" key="2">
    <source>
        <dbReference type="Pfam" id="PF20938"/>
    </source>
</evidence>
<keyword evidence="4" id="KW-1185">Reference proteome</keyword>
<dbReference type="Pfam" id="PF10022">
    <property type="entry name" value="DUF2264"/>
    <property type="match status" value="1"/>
</dbReference>
<dbReference type="InterPro" id="IPR049237">
    <property type="entry name" value="DUF2264_C"/>
</dbReference>
<dbReference type="Pfam" id="PF20938">
    <property type="entry name" value="DUF2264_C"/>
    <property type="match status" value="1"/>
</dbReference>
<protein>
    <recommendedName>
        <fullName evidence="5">DUF2264 domain-containing protein</fullName>
    </recommendedName>
</protein>
<evidence type="ECO:0000313" key="4">
    <source>
        <dbReference type="Proteomes" id="UP000660729"/>
    </source>
</evidence>
<dbReference type="InterPro" id="IPR016624">
    <property type="entry name" value="UCP014753"/>
</dbReference>
<reference evidence="3" key="1">
    <citation type="submission" date="2020-04" db="EMBL/GenBank/DDBJ databases">
        <title>Draft genome resource of the tomato pathogen Pseudocercospora fuligena.</title>
        <authorList>
            <person name="Zaccaron A."/>
        </authorList>
    </citation>
    <scope>NUCLEOTIDE SEQUENCE</scope>
    <source>
        <strain evidence="3">PF001</strain>
    </source>
</reference>
<evidence type="ECO:0008006" key="5">
    <source>
        <dbReference type="Google" id="ProtNLM"/>
    </source>
</evidence>
<dbReference type="PANTHER" id="PTHR35339:SF2">
    <property type="entry name" value="DUF2264 DOMAIN-CONTAINING PROTEIN-RELATED"/>
    <property type="match status" value="1"/>
</dbReference>
<feature type="domain" description="DUF2264" evidence="2">
    <location>
        <begin position="384"/>
        <end position="601"/>
    </location>
</feature>
<gene>
    <name evidence="3" type="ORF">HII31_07174</name>
</gene>
<feature type="domain" description="DUF2264" evidence="1">
    <location>
        <begin position="15"/>
        <end position="375"/>
    </location>
</feature>
<dbReference type="OrthoDB" id="6132182at2759"/>
<dbReference type="InterPro" id="IPR049349">
    <property type="entry name" value="DUF2264_N"/>
</dbReference>
<organism evidence="3 4">
    <name type="scientific">Pseudocercospora fuligena</name>
    <dbReference type="NCBI Taxonomy" id="685502"/>
    <lineage>
        <taxon>Eukaryota</taxon>
        <taxon>Fungi</taxon>
        <taxon>Dikarya</taxon>
        <taxon>Ascomycota</taxon>
        <taxon>Pezizomycotina</taxon>
        <taxon>Dothideomycetes</taxon>
        <taxon>Dothideomycetidae</taxon>
        <taxon>Mycosphaerellales</taxon>
        <taxon>Mycosphaerellaceae</taxon>
        <taxon>Pseudocercospora</taxon>
    </lineage>
</organism>
<evidence type="ECO:0000313" key="3">
    <source>
        <dbReference type="EMBL" id="KAF7191672.1"/>
    </source>
</evidence>
<dbReference type="PANTHER" id="PTHR35339">
    <property type="entry name" value="LINALOOL DEHYDRATASE_ISOMERASE DOMAIN-CONTAINING PROTEIN"/>
    <property type="match status" value="1"/>
</dbReference>
<proteinExistence type="predicted"/>
<comment type="caution">
    <text evidence="3">The sequence shown here is derived from an EMBL/GenBank/DDBJ whole genome shotgun (WGS) entry which is preliminary data.</text>
</comment>
<dbReference type="PIRSF" id="PIRSF014753">
    <property type="entry name" value="UCP014753"/>
    <property type="match status" value="1"/>
</dbReference>
<dbReference type="Proteomes" id="UP000660729">
    <property type="component" value="Unassembled WGS sequence"/>
</dbReference>
<name>A0A8H6RIW9_9PEZI</name>